<dbReference type="AlphaFoldDB" id="A0A2Z3KD85"/>
<reference evidence="1 2" key="1">
    <citation type="submission" date="2018-03" db="EMBL/GenBank/DDBJ databases">
        <title>Genome sequence of Lactococcus lactis strain 14B4 from almond drupe.</title>
        <authorList>
            <person name="Tran T.D."/>
            <person name="McGarvey J.A."/>
            <person name="Huynh S."/>
            <person name="Parker C.T."/>
        </authorList>
    </citation>
    <scope>NUCLEOTIDE SEQUENCE [LARGE SCALE GENOMIC DNA]</scope>
    <source>
        <strain evidence="1 2">14B4</strain>
    </source>
</reference>
<dbReference type="GO" id="GO:0015031">
    <property type="term" value="P:protein transport"/>
    <property type="evidence" value="ECO:0007669"/>
    <property type="project" value="InterPro"/>
</dbReference>
<dbReference type="EMBL" id="CP028160">
    <property type="protein sequence ID" value="AWN65396.1"/>
    <property type="molecule type" value="Genomic_DNA"/>
</dbReference>
<dbReference type="RefSeq" id="WP_109990754.1">
    <property type="nucleotide sequence ID" value="NZ_CP028160.1"/>
</dbReference>
<evidence type="ECO:0000313" key="1">
    <source>
        <dbReference type="EMBL" id="AWN65396.1"/>
    </source>
</evidence>
<protein>
    <submittedName>
        <fullName evidence="1">Accessory Sec system protein Asp2</fullName>
    </submittedName>
</protein>
<dbReference type="GeneID" id="89632971"/>
<sequence>MKNEIIQFGGTKLNFPKEVLDKYNYNILAGNYNFISDVENLEIFIENKFNKKKSRNIYIFGKDATLLFNFPKLLEQFPAYQILFDSNSSLPEIQKNILKSKFGKPVNLDNGKELKKIIEFVMQSSIKQYGYKLDMSYVEIREQFRDKTVKKGNSHFEILGDFGQKMNQIVSWKMHPFGIEGNTTLTFTPEIKVVSGNVVLEFQVFLIDQATNSIIEVIKGSPEEFMNQKKLIINSTDTNKLVSVSLCASGGEGKLEIGQIHFRSYVSEESIMIQNGKRIIDYQRRNEELLYYFHPGDLKPPLSVYFSGYRSAEGFEGRGMMSRMGSPFILIADPRLEGGNFYIGSVELEEGIIDIINEKLKWLGFTNRELILSGLSMGTFAALYYSADLEPAAVIVGKPLTNIGLIAENERINRPEIWGTSLDMIMHFGNASNHNVANQLNDKFWTKFKNGKYQNTTFAIAYMKNDDYDGEAFYQIATYLRTHSPQPVLLYKGLIGRHNDNSVEINTWFIKQYRNILWDKFLRRIDYHL</sequence>
<dbReference type="Pfam" id="PF16929">
    <property type="entry name" value="Asp2"/>
    <property type="match status" value="1"/>
</dbReference>
<dbReference type="Proteomes" id="UP000245919">
    <property type="component" value="Chromosome"/>
</dbReference>
<name>A0A2Z3KD85_LACLL</name>
<dbReference type="NCBIfam" id="TIGR03712">
    <property type="entry name" value="acc_sec_asp2"/>
    <property type="match status" value="1"/>
</dbReference>
<gene>
    <name evidence="1" type="primary">asp2</name>
    <name evidence="1" type="ORF">LL14B4_04105</name>
</gene>
<dbReference type="InterPro" id="IPR022267">
    <property type="entry name" value="Asp2"/>
</dbReference>
<accession>A0A2Z3KD85</accession>
<organism evidence="1 2">
    <name type="scientific">Lactococcus lactis subsp. lactis</name>
    <name type="common">Streptococcus lactis</name>
    <dbReference type="NCBI Taxonomy" id="1360"/>
    <lineage>
        <taxon>Bacteria</taxon>
        <taxon>Bacillati</taxon>
        <taxon>Bacillota</taxon>
        <taxon>Bacilli</taxon>
        <taxon>Lactobacillales</taxon>
        <taxon>Streptococcaceae</taxon>
        <taxon>Lactococcus</taxon>
    </lineage>
</organism>
<evidence type="ECO:0000313" key="2">
    <source>
        <dbReference type="Proteomes" id="UP000245919"/>
    </source>
</evidence>
<proteinExistence type="predicted"/>